<feature type="domain" description="ComEC/Rec2-related protein" evidence="7">
    <location>
        <begin position="230"/>
        <end position="489"/>
    </location>
</feature>
<gene>
    <name evidence="9" type="ORF">SAMN05660299_01205</name>
</gene>
<evidence type="ECO:0000313" key="9">
    <source>
        <dbReference type="EMBL" id="SDM60076.1"/>
    </source>
</evidence>
<feature type="transmembrane region" description="Helical" evidence="6">
    <location>
        <begin position="438"/>
        <end position="459"/>
    </location>
</feature>
<feature type="transmembrane region" description="Helical" evidence="6">
    <location>
        <begin position="409"/>
        <end position="431"/>
    </location>
</feature>
<dbReference type="EMBL" id="FNHQ01000009">
    <property type="protein sequence ID" value="SDM60076.1"/>
    <property type="molecule type" value="Genomic_DNA"/>
</dbReference>
<evidence type="ECO:0000259" key="8">
    <source>
        <dbReference type="Pfam" id="PF13567"/>
    </source>
</evidence>
<dbReference type="PANTHER" id="PTHR30619:SF1">
    <property type="entry name" value="RECOMBINATION PROTEIN 2"/>
    <property type="match status" value="1"/>
</dbReference>
<dbReference type="Pfam" id="PF13567">
    <property type="entry name" value="DUF4131"/>
    <property type="match status" value="1"/>
</dbReference>
<keyword evidence="5 6" id="KW-0472">Membrane</keyword>
<dbReference type="Pfam" id="PF03772">
    <property type="entry name" value="Competence"/>
    <property type="match status" value="1"/>
</dbReference>
<evidence type="ECO:0000256" key="5">
    <source>
        <dbReference type="ARBA" id="ARBA00023136"/>
    </source>
</evidence>
<keyword evidence="3 6" id="KW-0812">Transmembrane</keyword>
<evidence type="ECO:0000259" key="7">
    <source>
        <dbReference type="Pfam" id="PF03772"/>
    </source>
</evidence>
<keyword evidence="2" id="KW-1003">Cell membrane</keyword>
<name>A0A1G9UJJ7_9FIRM</name>
<dbReference type="InterPro" id="IPR004477">
    <property type="entry name" value="ComEC_N"/>
</dbReference>
<dbReference type="InterPro" id="IPR025405">
    <property type="entry name" value="DUF4131"/>
</dbReference>
<sequence>MIYFSLVLATACCGGIATAEILHLQHEYYIAGLVINLIAMGAMHYRKKMFFLFLIPLFFFLGASRLQYVSEEYHKLPAYLIGHAIYMEGVIEEQKNTYESDKGKVTRYVFSLTQFSYKGENVRHAASGRVYITLPALPSCLPSSHIGVTGSIHAVKYYKNTGMYDALHRDREQYIIGTVYVDTPQDIRYLKEASGWPLFAWNIRENMTRNFMTILSKENSYLLSSLLFGGHYEDLPKILINSFSTTGLIHILSVSGSHVSLLLSIVQLIGGFFGLRERRLFILSAVLVVFYGALSNFTAPVIRSVIMGLISAYSLVARRDYTSCHALAAAVIVMVLYSPYLLYDLSFQLSCGASAGIVLLQQPVRKKLTSLPNFLQESLTVCISAQILLVPFLFANFFSFPLYSFLANLIIGPVLDSTIVLGLIAAFLGIFFTPGMTVLLWIINPLLTLAVNGNYFIAALPYSRIWSGALSLSSIVAYYIFVGTLFFPLPKKKKLILFSVFLVSINFLWRQWNRPEAVIYVFDMGNDRATCSIHSDSSVHVWYNKSQWSNPEQIACVLTPALRHKGIFSLDTAYISGYEAKQTAQQLTEQFSIGHLTTVPAGKEYKQSYYEAVAGRVPYYIYDTISHGIILPTACIEIRSLRHGTEKIPFPKEAAALILFRSGKGDMGWETWQEEAAYYGIPCFSPFRTGEIIAVFRKGKWRFSSYGGDSE</sequence>
<dbReference type="RefSeq" id="WP_091649321.1">
    <property type="nucleotide sequence ID" value="NZ_FNHQ01000009.1"/>
</dbReference>
<organism evidence="9 10">
    <name type="scientific">Megasphaera paucivorans</name>
    <dbReference type="NCBI Taxonomy" id="349095"/>
    <lineage>
        <taxon>Bacteria</taxon>
        <taxon>Bacillati</taxon>
        <taxon>Bacillota</taxon>
        <taxon>Negativicutes</taxon>
        <taxon>Veillonellales</taxon>
        <taxon>Veillonellaceae</taxon>
        <taxon>Megasphaera</taxon>
    </lineage>
</organism>
<evidence type="ECO:0000256" key="3">
    <source>
        <dbReference type="ARBA" id="ARBA00022692"/>
    </source>
</evidence>
<dbReference type="InterPro" id="IPR052159">
    <property type="entry name" value="Competence_DNA_uptake"/>
</dbReference>
<feature type="transmembrane region" description="Helical" evidence="6">
    <location>
        <begin position="280"/>
        <end position="299"/>
    </location>
</feature>
<evidence type="ECO:0000256" key="1">
    <source>
        <dbReference type="ARBA" id="ARBA00004651"/>
    </source>
</evidence>
<feature type="transmembrane region" description="Helical" evidence="6">
    <location>
        <begin position="465"/>
        <end position="488"/>
    </location>
</feature>
<dbReference type="NCBIfam" id="TIGR00360">
    <property type="entry name" value="ComEC_N-term"/>
    <property type="match status" value="1"/>
</dbReference>
<feature type="transmembrane region" description="Helical" evidence="6">
    <location>
        <begin position="29"/>
        <end position="45"/>
    </location>
</feature>
<keyword evidence="4 6" id="KW-1133">Transmembrane helix</keyword>
<evidence type="ECO:0000256" key="4">
    <source>
        <dbReference type="ARBA" id="ARBA00022989"/>
    </source>
</evidence>
<protein>
    <submittedName>
        <fullName evidence="9">Competence protein ComEC</fullName>
    </submittedName>
</protein>
<dbReference type="Proteomes" id="UP000199309">
    <property type="component" value="Unassembled WGS sequence"/>
</dbReference>
<dbReference type="GO" id="GO:0005886">
    <property type="term" value="C:plasma membrane"/>
    <property type="evidence" value="ECO:0007669"/>
    <property type="project" value="UniProtKB-SubCell"/>
</dbReference>
<dbReference type="AlphaFoldDB" id="A0A1G9UJJ7"/>
<accession>A0A1G9UJJ7</accession>
<feature type="transmembrane region" description="Helical" evidence="6">
    <location>
        <begin position="50"/>
        <end position="68"/>
    </location>
</feature>
<evidence type="ECO:0000256" key="2">
    <source>
        <dbReference type="ARBA" id="ARBA00022475"/>
    </source>
</evidence>
<dbReference type="STRING" id="349095.SAMN05660299_01205"/>
<evidence type="ECO:0000313" key="10">
    <source>
        <dbReference type="Proteomes" id="UP000199309"/>
    </source>
</evidence>
<reference evidence="9 10" key="1">
    <citation type="submission" date="2016-10" db="EMBL/GenBank/DDBJ databases">
        <authorList>
            <person name="de Groot N.N."/>
        </authorList>
    </citation>
    <scope>NUCLEOTIDE SEQUENCE [LARGE SCALE GENOMIC DNA]</scope>
    <source>
        <strain evidence="9 10">DSM 16981</strain>
    </source>
</reference>
<feature type="domain" description="DUF4131" evidence="8">
    <location>
        <begin position="30"/>
        <end position="186"/>
    </location>
</feature>
<comment type="subcellular location">
    <subcellularLocation>
        <location evidence="1">Cell membrane</location>
        <topology evidence="1">Multi-pass membrane protein</topology>
    </subcellularLocation>
</comment>
<dbReference type="PANTHER" id="PTHR30619">
    <property type="entry name" value="DNA INTERNALIZATION/COMPETENCE PROTEIN COMEC/REC2"/>
    <property type="match status" value="1"/>
</dbReference>
<dbReference type="OrthoDB" id="9761531at2"/>
<keyword evidence="10" id="KW-1185">Reference proteome</keyword>
<evidence type="ECO:0000256" key="6">
    <source>
        <dbReference type="SAM" id="Phobius"/>
    </source>
</evidence>
<proteinExistence type="predicted"/>
<feature type="transmembrane region" description="Helical" evidence="6">
    <location>
        <begin position="381"/>
        <end position="403"/>
    </location>
</feature>